<dbReference type="AlphaFoldDB" id="X0TN25"/>
<organism evidence="1">
    <name type="scientific">marine sediment metagenome</name>
    <dbReference type="NCBI Taxonomy" id="412755"/>
    <lineage>
        <taxon>unclassified sequences</taxon>
        <taxon>metagenomes</taxon>
        <taxon>ecological metagenomes</taxon>
    </lineage>
</organism>
<protein>
    <submittedName>
        <fullName evidence="1">Uncharacterized protein</fullName>
    </submittedName>
</protein>
<proteinExistence type="predicted"/>
<name>X0TN25_9ZZZZ</name>
<comment type="caution">
    <text evidence="1">The sequence shown here is derived from an EMBL/GenBank/DDBJ whole genome shotgun (WGS) entry which is preliminary data.</text>
</comment>
<gene>
    <name evidence="1" type="ORF">S01H1_29356</name>
</gene>
<accession>X0TN25</accession>
<dbReference type="EMBL" id="BARS01017989">
    <property type="protein sequence ID" value="GAF89527.1"/>
    <property type="molecule type" value="Genomic_DNA"/>
</dbReference>
<sequence length="57" mass="6469">MAGSLPRRARKRRVRELGALVRDGGGELLVREAVSIVEVRPLQWARLRSTRFRSVSP</sequence>
<evidence type="ECO:0000313" key="1">
    <source>
        <dbReference type="EMBL" id="GAF89527.1"/>
    </source>
</evidence>
<reference evidence="1" key="1">
    <citation type="journal article" date="2014" name="Front. Microbiol.">
        <title>High frequency of phylogenetically diverse reductive dehalogenase-homologous genes in deep subseafloor sedimentary metagenomes.</title>
        <authorList>
            <person name="Kawai M."/>
            <person name="Futagami T."/>
            <person name="Toyoda A."/>
            <person name="Takaki Y."/>
            <person name="Nishi S."/>
            <person name="Hori S."/>
            <person name="Arai W."/>
            <person name="Tsubouchi T."/>
            <person name="Morono Y."/>
            <person name="Uchiyama I."/>
            <person name="Ito T."/>
            <person name="Fujiyama A."/>
            <person name="Inagaki F."/>
            <person name="Takami H."/>
        </authorList>
    </citation>
    <scope>NUCLEOTIDE SEQUENCE</scope>
    <source>
        <strain evidence="1">Expedition CK06-06</strain>
    </source>
</reference>